<accession>A0AAV6U119</accession>
<evidence type="ECO:0000256" key="1">
    <source>
        <dbReference type="SAM" id="Phobius"/>
    </source>
</evidence>
<keyword evidence="3" id="KW-1185">Reference proteome</keyword>
<dbReference type="EMBL" id="JAFNEN010000737">
    <property type="protein sequence ID" value="KAG8177915.1"/>
    <property type="molecule type" value="Genomic_DNA"/>
</dbReference>
<keyword evidence="1" id="KW-0472">Membrane</keyword>
<name>A0AAV6U119_9ARAC</name>
<evidence type="ECO:0008006" key="4">
    <source>
        <dbReference type="Google" id="ProtNLM"/>
    </source>
</evidence>
<reference evidence="2 3" key="1">
    <citation type="journal article" date="2022" name="Nat. Ecol. Evol.">
        <title>A masculinizing supergene underlies an exaggerated male reproductive morph in a spider.</title>
        <authorList>
            <person name="Hendrickx F."/>
            <person name="De Corte Z."/>
            <person name="Sonet G."/>
            <person name="Van Belleghem S.M."/>
            <person name="Kostlbacher S."/>
            <person name="Vangestel C."/>
        </authorList>
    </citation>
    <scope>NUCLEOTIDE SEQUENCE [LARGE SCALE GENOMIC DNA]</scope>
    <source>
        <strain evidence="2">W744_W776</strain>
    </source>
</reference>
<protein>
    <recommendedName>
        <fullName evidence="4">G-protein coupled receptors family 1 profile domain-containing protein</fullName>
    </recommendedName>
</protein>
<evidence type="ECO:0000313" key="2">
    <source>
        <dbReference type="EMBL" id="KAG8177915.1"/>
    </source>
</evidence>
<sequence>MELENATLSEACSPFIVSFNSTSLLLYQRSPYFNGLGCLATIIIPLAYILGNAAIVIAAIWDEALRVQTGDQQIVYLFCTDILTVIFVMLLSAVAMAADY</sequence>
<proteinExistence type="predicted"/>
<organism evidence="2 3">
    <name type="scientific">Oedothorax gibbosus</name>
    <dbReference type="NCBI Taxonomy" id="931172"/>
    <lineage>
        <taxon>Eukaryota</taxon>
        <taxon>Metazoa</taxon>
        <taxon>Ecdysozoa</taxon>
        <taxon>Arthropoda</taxon>
        <taxon>Chelicerata</taxon>
        <taxon>Arachnida</taxon>
        <taxon>Araneae</taxon>
        <taxon>Araneomorphae</taxon>
        <taxon>Entelegynae</taxon>
        <taxon>Araneoidea</taxon>
        <taxon>Linyphiidae</taxon>
        <taxon>Erigoninae</taxon>
        <taxon>Oedothorax</taxon>
    </lineage>
</organism>
<dbReference type="AlphaFoldDB" id="A0AAV6U119"/>
<keyword evidence="1" id="KW-1133">Transmembrane helix</keyword>
<keyword evidence="1" id="KW-0812">Transmembrane</keyword>
<dbReference type="Proteomes" id="UP000827092">
    <property type="component" value="Unassembled WGS sequence"/>
</dbReference>
<gene>
    <name evidence="2" type="ORF">JTE90_020195</name>
</gene>
<comment type="caution">
    <text evidence="2">The sequence shown here is derived from an EMBL/GenBank/DDBJ whole genome shotgun (WGS) entry which is preliminary data.</text>
</comment>
<feature type="transmembrane region" description="Helical" evidence="1">
    <location>
        <begin position="74"/>
        <end position="98"/>
    </location>
</feature>
<feature type="transmembrane region" description="Helical" evidence="1">
    <location>
        <begin position="32"/>
        <end position="62"/>
    </location>
</feature>
<evidence type="ECO:0000313" key="3">
    <source>
        <dbReference type="Proteomes" id="UP000827092"/>
    </source>
</evidence>